<name>A0A5B8V3M3_9BACT</name>
<protein>
    <submittedName>
        <fullName evidence="2">Heavy metal transport/detoxification protein</fullName>
    </submittedName>
</protein>
<accession>A0A5B8V3M3</accession>
<organism evidence="2 3">
    <name type="scientific">Panacibacter ginsenosidivorans</name>
    <dbReference type="NCBI Taxonomy" id="1813871"/>
    <lineage>
        <taxon>Bacteria</taxon>
        <taxon>Pseudomonadati</taxon>
        <taxon>Bacteroidota</taxon>
        <taxon>Chitinophagia</taxon>
        <taxon>Chitinophagales</taxon>
        <taxon>Chitinophagaceae</taxon>
        <taxon>Panacibacter</taxon>
    </lineage>
</organism>
<dbReference type="AlphaFoldDB" id="A0A5B8V3M3"/>
<dbReference type="OrthoDB" id="677920at2"/>
<evidence type="ECO:0000259" key="1">
    <source>
        <dbReference type="PROSITE" id="PS50846"/>
    </source>
</evidence>
<dbReference type="PROSITE" id="PS50846">
    <property type="entry name" value="HMA_2"/>
    <property type="match status" value="1"/>
</dbReference>
<dbReference type="EMBL" id="CP042435">
    <property type="protein sequence ID" value="QEC65802.1"/>
    <property type="molecule type" value="Genomic_DNA"/>
</dbReference>
<dbReference type="KEGG" id="pgin:FRZ67_00220"/>
<feature type="domain" description="HMA" evidence="1">
    <location>
        <begin position="1"/>
        <end position="68"/>
    </location>
</feature>
<dbReference type="Proteomes" id="UP000321533">
    <property type="component" value="Chromosome"/>
</dbReference>
<dbReference type="InterPro" id="IPR036163">
    <property type="entry name" value="HMA_dom_sf"/>
</dbReference>
<gene>
    <name evidence="2" type="ORF">FRZ67_00220</name>
</gene>
<dbReference type="Gene3D" id="3.30.70.100">
    <property type="match status" value="1"/>
</dbReference>
<dbReference type="RefSeq" id="WP_147187602.1">
    <property type="nucleotide sequence ID" value="NZ_CP042435.1"/>
</dbReference>
<evidence type="ECO:0000313" key="3">
    <source>
        <dbReference type="Proteomes" id="UP000321533"/>
    </source>
</evidence>
<proteinExistence type="predicted"/>
<evidence type="ECO:0000313" key="2">
    <source>
        <dbReference type="EMBL" id="QEC65802.1"/>
    </source>
</evidence>
<dbReference type="CDD" id="cd00371">
    <property type="entry name" value="HMA"/>
    <property type="match status" value="1"/>
</dbReference>
<dbReference type="SUPFAM" id="SSF55008">
    <property type="entry name" value="HMA, heavy metal-associated domain"/>
    <property type="match status" value="1"/>
</dbReference>
<reference evidence="2 3" key="1">
    <citation type="journal article" date="2016" name="Int. J. Syst. Evol. Microbiol.">
        <title>Panacibacter ginsenosidivorans gen. nov., sp. nov., with ginsenoside converting activity isolated from soil of a ginseng field.</title>
        <authorList>
            <person name="Siddiqi M.Z."/>
            <person name="Muhammad Shafi S."/>
            <person name="Choi K.D."/>
            <person name="Im W.T."/>
        </authorList>
    </citation>
    <scope>NUCLEOTIDE SEQUENCE [LARGE SCALE GENOMIC DNA]</scope>
    <source>
        <strain evidence="2 3">Gsoil1550</strain>
    </source>
</reference>
<dbReference type="GO" id="GO:0046872">
    <property type="term" value="F:metal ion binding"/>
    <property type="evidence" value="ECO:0007669"/>
    <property type="project" value="InterPro"/>
</dbReference>
<sequence>METLKFKTTIKCTGCVNKVTPFLNEAAGEDNWEVDLQNADKTLTVAAGEKTTADKVINALEQAGYKGERIN</sequence>
<keyword evidence="3" id="KW-1185">Reference proteome</keyword>
<dbReference type="InterPro" id="IPR006121">
    <property type="entry name" value="HMA_dom"/>
</dbReference>